<dbReference type="AlphaFoldDB" id="A0A927ZZE5"/>
<organism evidence="7 8">
    <name type="scientific">Selenomonas ruminantium</name>
    <dbReference type="NCBI Taxonomy" id="971"/>
    <lineage>
        <taxon>Bacteria</taxon>
        <taxon>Bacillati</taxon>
        <taxon>Bacillota</taxon>
        <taxon>Negativicutes</taxon>
        <taxon>Selenomonadales</taxon>
        <taxon>Selenomonadaceae</taxon>
        <taxon>Selenomonas</taxon>
    </lineage>
</organism>
<evidence type="ECO:0000313" key="8">
    <source>
        <dbReference type="Proteomes" id="UP000772151"/>
    </source>
</evidence>
<evidence type="ECO:0000256" key="6">
    <source>
        <dbReference type="ARBA" id="ARBA00023136"/>
    </source>
</evidence>
<evidence type="ECO:0000256" key="1">
    <source>
        <dbReference type="ARBA" id="ARBA00004202"/>
    </source>
</evidence>
<keyword evidence="3" id="KW-1003">Cell membrane</keyword>
<evidence type="ECO:0000256" key="3">
    <source>
        <dbReference type="ARBA" id="ARBA00022475"/>
    </source>
</evidence>
<evidence type="ECO:0000256" key="2">
    <source>
        <dbReference type="ARBA" id="ARBA00010488"/>
    </source>
</evidence>
<dbReference type="InterPro" id="IPR007554">
    <property type="entry name" value="Glycerophosphate_synth"/>
</dbReference>
<comment type="caution">
    <text evidence="7">The sequence shown here is derived from an EMBL/GenBank/DDBJ whole genome shotgun (WGS) entry which is preliminary data.</text>
</comment>
<proteinExistence type="inferred from homology"/>
<dbReference type="InterPro" id="IPR043149">
    <property type="entry name" value="TagF_N"/>
</dbReference>
<keyword evidence="5" id="KW-0777">Teichoic acid biosynthesis</keyword>
<evidence type="ECO:0000313" key="7">
    <source>
        <dbReference type="EMBL" id="MBE6085513.1"/>
    </source>
</evidence>
<dbReference type="Proteomes" id="UP000772151">
    <property type="component" value="Unassembled WGS sequence"/>
</dbReference>
<keyword evidence="4" id="KW-0808">Transferase</keyword>
<sequence length="422" mass="48956">MAIKNRLLSKLKSTCVLMNMAAISHPQKMHPVYRKLVEARELCQQGLTESNFAKYAEVYDGVIMAVKQVLDGGVGSDTQEIVGLCQELLQHIMVETSKEEHFKKEMVFLPYKYSMWDSLESVWRAAYEDKDNCLAYVIPIPYCDRNPDGTAKEWHCEREFFPADIPTLDWQEVDLKVMHPDVIFFHYPYDNCNRVTSPSQEYYSSNLKMCTDKLVYIPYFVTGKTVKPNFIQEPGVNNADYVIVENEKIKAIYEEYYSVGELPEGKILALGSPKYDKVIAARKEEYPLPEAWERLIAGRKIILYNTSLQAHLVHSDKILEKLYSVLLYFKERKDLAFWWRPHPLMEATLDSMLPHVASVYREVRDAYVKEGWGIYDDTPEMERAIVWSDAYYGDTSSMVELYSKTGKPIMIQDMEVKNIKLG</sequence>
<dbReference type="Gene3D" id="3.40.50.12580">
    <property type="match status" value="1"/>
</dbReference>
<gene>
    <name evidence="7" type="ORF">E7203_08710</name>
</gene>
<dbReference type="InterPro" id="IPR043148">
    <property type="entry name" value="TagF_C"/>
</dbReference>
<dbReference type="RefSeq" id="WP_303669615.1">
    <property type="nucleotide sequence ID" value="NZ_SVCA01000007.1"/>
</dbReference>
<dbReference type="GO" id="GO:0005886">
    <property type="term" value="C:plasma membrane"/>
    <property type="evidence" value="ECO:0007669"/>
    <property type="project" value="UniProtKB-SubCell"/>
</dbReference>
<name>A0A927ZZE5_SELRU</name>
<accession>A0A927ZZE5</accession>
<dbReference type="GO" id="GO:0019350">
    <property type="term" value="P:teichoic acid biosynthetic process"/>
    <property type="evidence" value="ECO:0007669"/>
    <property type="project" value="UniProtKB-KW"/>
</dbReference>
<dbReference type="Pfam" id="PF04464">
    <property type="entry name" value="Glyphos_transf"/>
    <property type="match status" value="1"/>
</dbReference>
<comment type="subcellular location">
    <subcellularLocation>
        <location evidence="1">Cell membrane</location>
        <topology evidence="1">Peripheral membrane protein</topology>
    </subcellularLocation>
</comment>
<keyword evidence="6" id="KW-0472">Membrane</keyword>
<dbReference type="GO" id="GO:0047355">
    <property type="term" value="F:CDP-glycerol glycerophosphotransferase activity"/>
    <property type="evidence" value="ECO:0007669"/>
    <property type="project" value="InterPro"/>
</dbReference>
<dbReference type="Gene3D" id="3.40.50.11820">
    <property type="match status" value="1"/>
</dbReference>
<evidence type="ECO:0000256" key="4">
    <source>
        <dbReference type="ARBA" id="ARBA00022679"/>
    </source>
</evidence>
<comment type="similarity">
    <text evidence="2">Belongs to the CDP-glycerol glycerophosphotransferase family.</text>
</comment>
<evidence type="ECO:0000256" key="5">
    <source>
        <dbReference type="ARBA" id="ARBA00022944"/>
    </source>
</evidence>
<reference evidence="7" key="1">
    <citation type="submission" date="2019-04" db="EMBL/GenBank/DDBJ databases">
        <title>Evolution of Biomass-Degrading Anaerobic Consortia Revealed by Metagenomics.</title>
        <authorList>
            <person name="Peng X."/>
        </authorList>
    </citation>
    <scope>NUCLEOTIDE SEQUENCE</scope>
    <source>
        <strain evidence="7">SIG242</strain>
    </source>
</reference>
<dbReference type="EMBL" id="SVCA01000007">
    <property type="protein sequence ID" value="MBE6085513.1"/>
    <property type="molecule type" value="Genomic_DNA"/>
</dbReference>
<evidence type="ECO:0008006" key="9">
    <source>
        <dbReference type="Google" id="ProtNLM"/>
    </source>
</evidence>
<protein>
    <recommendedName>
        <fullName evidence="9">CDP-Glycerol:Poly(Glycerophosphate) glycerophosphotransferase</fullName>
    </recommendedName>
</protein>